<keyword evidence="1" id="KW-0812">Transmembrane</keyword>
<gene>
    <name evidence="2" type="ORF">UFOVP615_39</name>
</gene>
<name>A0A6J5N6J0_9CAUD</name>
<proteinExistence type="predicted"/>
<evidence type="ECO:0000313" key="2">
    <source>
        <dbReference type="EMBL" id="CAB4152966.1"/>
    </source>
</evidence>
<protein>
    <submittedName>
        <fullName evidence="2">Uncharacterized protein</fullName>
    </submittedName>
</protein>
<organism evidence="2">
    <name type="scientific">uncultured Caudovirales phage</name>
    <dbReference type="NCBI Taxonomy" id="2100421"/>
    <lineage>
        <taxon>Viruses</taxon>
        <taxon>Duplodnaviria</taxon>
        <taxon>Heunggongvirae</taxon>
        <taxon>Uroviricota</taxon>
        <taxon>Caudoviricetes</taxon>
        <taxon>Peduoviridae</taxon>
        <taxon>Maltschvirus</taxon>
        <taxon>Maltschvirus maltsch</taxon>
    </lineage>
</organism>
<keyword evidence="1" id="KW-1133">Transmembrane helix</keyword>
<keyword evidence="1" id="KW-0472">Membrane</keyword>
<feature type="transmembrane region" description="Helical" evidence="1">
    <location>
        <begin position="277"/>
        <end position="298"/>
    </location>
</feature>
<dbReference type="EMBL" id="LR796584">
    <property type="protein sequence ID" value="CAB4152966.1"/>
    <property type="molecule type" value="Genomic_DNA"/>
</dbReference>
<evidence type="ECO:0000256" key="1">
    <source>
        <dbReference type="SAM" id="Phobius"/>
    </source>
</evidence>
<feature type="transmembrane region" description="Helical" evidence="1">
    <location>
        <begin position="304"/>
        <end position="322"/>
    </location>
</feature>
<accession>A0A6J5N6J0</accession>
<reference evidence="2" key="1">
    <citation type="submission" date="2020-04" db="EMBL/GenBank/DDBJ databases">
        <authorList>
            <person name="Chiriac C."/>
            <person name="Salcher M."/>
            <person name="Ghai R."/>
            <person name="Kavagutti S V."/>
        </authorList>
    </citation>
    <scope>NUCLEOTIDE SEQUENCE</scope>
</reference>
<sequence>MAPKVEFTLGLIDNFTKVIDGVKVNSEKAFNSISDSIKKVNDNISGLNAAIGVLGSSAALKQIIDSKSEIDKVKLSLNTVFGSQNGGELFKDLENLRENSQLSRESLKQEAISLDGYGISVDKISSTLKQLSDVSLGNEATFATLSESFGKVAVNGNLGTRELMAMQKSGFFPLHEIAMKTGESLESVTERMKKGNFTFKEVETALTAVTSAGGRFAGSTDLIAQVVGERMNTQLARIPLIMAKIGDSLEGKISKMLDFFEKLTSNILDSTSSFDKIVPFVFNFISVLGAATLGVKAFNLVTSINPFVAITGGIVALIAYLIEAIDWTDRFAKIFQSFNFNNFTDGILLIGKLLLEVIVKSLLKIADVAVSIFDFILPESITSGMKKAMESANFSVDNFFGVTASGKTESINPTEKFIAAPTKYGANKNLQDMENTALNSVSGGGIKYFNINITELNGIKAINLNTGGSTPEDVGKMVSNALVKEISQFSI</sequence>